<evidence type="ECO:0000313" key="3">
    <source>
        <dbReference type="Proteomes" id="UP000271889"/>
    </source>
</evidence>
<feature type="compositionally biased region" description="Polar residues" evidence="1">
    <location>
        <begin position="114"/>
        <end position="129"/>
    </location>
</feature>
<feature type="compositionally biased region" description="Polar residues" evidence="1">
    <location>
        <begin position="9"/>
        <end position="23"/>
    </location>
</feature>
<evidence type="ECO:0000256" key="1">
    <source>
        <dbReference type="SAM" id="MobiDB-lite"/>
    </source>
</evidence>
<feature type="region of interest" description="Disordered" evidence="1">
    <location>
        <begin position="1"/>
        <end position="24"/>
    </location>
</feature>
<feature type="region of interest" description="Disordered" evidence="1">
    <location>
        <begin position="59"/>
        <end position="96"/>
    </location>
</feature>
<dbReference type="OrthoDB" id="10554713at2759"/>
<organism evidence="2 3">
    <name type="scientific">Cylicostephanus goldi</name>
    <name type="common">Nematode worm</name>
    <dbReference type="NCBI Taxonomy" id="71465"/>
    <lineage>
        <taxon>Eukaryota</taxon>
        <taxon>Metazoa</taxon>
        <taxon>Ecdysozoa</taxon>
        <taxon>Nematoda</taxon>
        <taxon>Chromadorea</taxon>
        <taxon>Rhabditida</taxon>
        <taxon>Rhabditina</taxon>
        <taxon>Rhabditomorpha</taxon>
        <taxon>Strongyloidea</taxon>
        <taxon>Strongylidae</taxon>
        <taxon>Cylicostephanus</taxon>
    </lineage>
</organism>
<proteinExistence type="predicted"/>
<sequence length="381" mass="42284">MDMHRKHFAQNNDISYKSESPTACKSRVIRSVAETAQETEHEVAETAKASEERVLVEKKSKKMKCTETEASCIPKSSFSEKSSSEESQANRKDMGSSVAEKIISFSQLIEEKTQQQFNSNSNLNVTNADPPSLHDGTIEIPRSSNPESENRVKRSDRIPKLVGKEDCSELKHAHGNGNPTEANSRESLSKSDEVQERSRAVVEDLKRRLANTQGSTRTVTQDDVVDIWDSFSSSSSLDDEHIYEEIDEMTEVFGTKTDENLSLHNKFSAVSKENTHHIEEEDLVKASEVTTASNHSLAQASSHEKEAVMSGEAAKSNRKLQEERRDAKGGKLKSAKKSNNAGVISKNKEKQSTSTSQQSDTSVDISSEDEESKNFCFVIGF</sequence>
<feature type="compositionally biased region" description="Basic and acidic residues" evidence="1">
    <location>
        <begin position="273"/>
        <end position="285"/>
    </location>
</feature>
<evidence type="ECO:0000313" key="2">
    <source>
        <dbReference type="EMBL" id="VDK53713.1"/>
    </source>
</evidence>
<protein>
    <submittedName>
        <fullName evidence="2">Uncharacterized protein</fullName>
    </submittedName>
</protein>
<dbReference type="EMBL" id="UYRV01006494">
    <property type="protein sequence ID" value="VDK53713.1"/>
    <property type="molecule type" value="Genomic_DNA"/>
</dbReference>
<feature type="region of interest" description="Disordered" evidence="1">
    <location>
        <begin position="271"/>
        <end position="370"/>
    </location>
</feature>
<dbReference type="Proteomes" id="UP000271889">
    <property type="component" value="Unassembled WGS sequence"/>
</dbReference>
<keyword evidence="3" id="KW-1185">Reference proteome</keyword>
<feature type="compositionally biased region" description="Basic and acidic residues" evidence="1">
    <location>
        <begin position="319"/>
        <end position="329"/>
    </location>
</feature>
<feature type="compositionally biased region" description="Low complexity" evidence="1">
    <location>
        <begin position="352"/>
        <end position="365"/>
    </location>
</feature>
<accession>A0A3P6RD72</accession>
<feature type="compositionally biased region" description="Basic and acidic residues" evidence="1">
    <location>
        <begin position="82"/>
        <end position="94"/>
    </location>
</feature>
<feature type="region of interest" description="Disordered" evidence="1">
    <location>
        <begin position="113"/>
        <end position="199"/>
    </location>
</feature>
<name>A0A3P6RD72_CYLGO</name>
<gene>
    <name evidence="2" type="ORF">CGOC_LOCUS2762</name>
</gene>
<feature type="compositionally biased region" description="Basic and acidic residues" evidence="1">
    <location>
        <begin position="183"/>
        <end position="199"/>
    </location>
</feature>
<reference evidence="2 3" key="1">
    <citation type="submission" date="2018-11" db="EMBL/GenBank/DDBJ databases">
        <authorList>
            <consortium name="Pathogen Informatics"/>
        </authorList>
    </citation>
    <scope>NUCLEOTIDE SEQUENCE [LARGE SCALE GENOMIC DNA]</scope>
</reference>
<feature type="compositionally biased region" description="Basic and acidic residues" evidence="1">
    <location>
        <begin position="148"/>
        <end position="172"/>
    </location>
</feature>
<dbReference type="AlphaFoldDB" id="A0A3P6RD72"/>
<feature type="compositionally biased region" description="Polar residues" evidence="1">
    <location>
        <begin position="288"/>
        <end position="301"/>
    </location>
</feature>